<dbReference type="Gene3D" id="3.90.1200.10">
    <property type="match status" value="1"/>
</dbReference>
<dbReference type="GO" id="GO:0016740">
    <property type="term" value="F:transferase activity"/>
    <property type="evidence" value="ECO:0007669"/>
    <property type="project" value="UniProtKB-KW"/>
</dbReference>
<name>A0A7W2HK98_9ACTN</name>
<protein>
    <submittedName>
        <fullName evidence="2">Aminoglycoside phosphotransferase family protein</fullName>
    </submittedName>
</protein>
<dbReference type="AlphaFoldDB" id="A0A7W2HK98"/>
<keyword evidence="2" id="KW-0808">Transferase</keyword>
<gene>
    <name evidence="2" type="ORF">H1V43_37740</name>
</gene>
<keyword evidence="3" id="KW-1185">Reference proteome</keyword>
<comment type="caution">
    <text evidence="2">The sequence shown here is derived from an EMBL/GenBank/DDBJ whole genome shotgun (WGS) entry which is preliminary data.</text>
</comment>
<evidence type="ECO:0000313" key="3">
    <source>
        <dbReference type="Proteomes" id="UP000586976"/>
    </source>
</evidence>
<dbReference type="PANTHER" id="PTHR21310:SF40">
    <property type="entry name" value="AMINOGLYCOSIDE PHOSPHOTRANSFERASE DOMAIN-CONTAINING PROTEIN-RELATED"/>
    <property type="match status" value="1"/>
</dbReference>
<dbReference type="PANTHER" id="PTHR21310">
    <property type="entry name" value="AMINOGLYCOSIDE PHOSPHOTRANSFERASE-RELATED-RELATED"/>
    <property type="match status" value="1"/>
</dbReference>
<accession>A0A7W2HK98</accession>
<feature type="domain" description="Aminoglycoside phosphotransferase" evidence="1">
    <location>
        <begin position="24"/>
        <end position="237"/>
    </location>
</feature>
<dbReference type="EMBL" id="JACEQY010000081">
    <property type="protein sequence ID" value="MBA4866941.1"/>
    <property type="molecule type" value="Genomic_DNA"/>
</dbReference>
<dbReference type="Proteomes" id="UP000586976">
    <property type="component" value="Unassembled WGS sequence"/>
</dbReference>
<evidence type="ECO:0000313" key="2">
    <source>
        <dbReference type="EMBL" id="MBA4866941.1"/>
    </source>
</evidence>
<dbReference type="InterPro" id="IPR051678">
    <property type="entry name" value="AGP_Transferase"/>
</dbReference>
<sequence length="296" mass="32169">MSGVAPVVVRACRGLLDAEAVSSRRLATGSRSLVYRVRLADGQGVVVKVYAATALRNALTEARVSAAAADFVAVPPVLAVGLVPSLGSTALITRDLGPVTLEQAVAEGRVPYRYALRRAVALLKAFHRIPASLPVPRRPFADHVASLARRCGSSTLLHIEPALECIASRISARRSVWCHGDVHFGNIVIAADGMDHLVDFPHIWHGPPEFDLAQTLTMTNALAPDDLHAVKRHYGTPVDTRLLTALVAFHTLRCWVHSTPHSRDQQLWAARFRALAARQPELFRNPARLTAGRTIR</sequence>
<dbReference type="InterPro" id="IPR011009">
    <property type="entry name" value="Kinase-like_dom_sf"/>
</dbReference>
<dbReference type="Pfam" id="PF01636">
    <property type="entry name" value="APH"/>
    <property type="match status" value="1"/>
</dbReference>
<evidence type="ECO:0000259" key="1">
    <source>
        <dbReference type="Pfam" id="PF01636"/>
    </source>
</evidence>
<reference evidence="2 3" key="1">
    <citation type="submission" date="2020-07" db="EMBL/GenBank/DDBJ databases">
        <title>Streptomyces isolated from Indian soil.</title>
        <authorList>
            <person name="Mandal S."/>
            <person name="Maiti P.K."/>
        </authorList>
    </citation>
    <scope>NUCLEOTIDE SEQUENCE [LARGE SCALE GENOMIC DNA]</scope>
    <source>
        <strain evidence="2 3">PSKA54</strain>
    </source>
</reference>
<dbReference type="SUPFAM" id="SSF56112">
    <property type="entry name" value="Protein kinase-like (PK-like)"/>
    <property type="match status" value="1"/>
</dbReference>
<dbReference type="InterPro" id="IPR002575">
    <property type="entry name" value="Aminoglycoside_PTrfase"/>
</dbReference>
<organism evidence="2 3">
    <name type="scientific">Streptomyces himalayensis subsp. aureolus</name>
    <dbReference type="NCBI Taxonomy" id="2758039"/>
    <lineage>
        <taxon>Bacteria</taxon>
        <taxon>Bacillati</taxon>
        <taxon>Actinomycetota</taxon>
        <taxon>Actinomycetes</taxon>
        <taxon>Kitasatosporales</taxon>
        <taxon>Streptomycetaceae</taxon>
        <taxon>Streptomyces</taxon>
        <taxon>Streptomyces himalayensis</taxon>
    </lineage>
</organism>
<proteinExistence type="predicted"/>